<dbReference type="PANTHER" id="PTHR43025">
    <property type="entry name" value="MONOGALACTOSYLDIACYLGLYCEROL SYNTHASE"/>
    <property type="match status" value="1"/>
</dbReference>
<name>A0A150MWN4_9BACL</name>
<dbReference type="InterPro" id="IPR050519">
    <property type="entry name" value="Glycosyltransf_28_UgtP"/>
</dbReference>
<evidence type="ECO:0000313" key="1">
    <source>
        <dbReference type="EMBL" id="KYD28881.1"/>
    </source>
</evidence>
<dbReference type="RefSeq" id="WP_041269646.1">
    <property type="nucleotide sequence ID" value="NZ_LQYW01000075.1"/>
</dbReference>
<sequence length="112" mass="13302">MNDLYDQVDFILTKPGGVTISECLYKRLPIFIYDTLPGQEEMNFRILKRHHLVFDFLNWKELRNISDAILSILHSPQITHYYSHVEQYHRQLSSDRPATLLYSKLASFDNKE</sequence>
<proteinExistence type="predicted"/>
<comment type="caution">
    <text evidence="1">The sequence shown here is derived from an EMBL/GenBank/DDBJ whole genome shotgun (WGS) entry which is preliminary data.</text>
</comment>
<dbReference type="AlphaFoldDB" id="A0A150MWN4"/>
<reference evidence="1 2" key="1">
    <citation type="submission" date="2016-01" db="EMBL/GenBank/DDBJ databases">
        <title>Draft Genome Sequences of Seven Thermophilic Sporeformers Isolated from Foods.</title>
        <authorList>
            <person name="Berendsen E.M."/>
            <person name="Wells-Bennik M.H."/>
            <person name="Krawcyk A.O."/>
            <person name="De Jong A."/>
            <person name="Holsappel S."/>
            <person name="Eijlander R.T."/>
            <person name="Kuipers O.P."/>
        </authorList>
    </citation>
    <scope>NUCLEOTIDE SEQUENCE [LARGE SCALE GENOMIC DNA]</scope>
    <source>
        <strain evidence="1 2">B4110</strain>
    </source>
</reference>
<gene>
    <name evidence="1" type="ORF">B4110_1652</name>
</gene>
<dbReference type="GO" id="GO:0016757">
    <property type="term" value="F:glycosyltransferase activity"/>
    <property type="evidence" value="ECO:0007669"/>
    <property type="project" value="UniProtKB-KW"/>
</dbReference>
<dbReference type="SUPFAM" id="SSF53756">
    <property type="entry name" value="UDP-Glycosyltransferase/glycogen phosphorylase"/>
    <property type="match status" value="1"/>
</dbReference>
<protein>
    <submittedName>
        <fullName evidence="1">Putative 1,2-diacylglycerol 3-glucosyltransferase</fullName>
        <ecNumber evidence="1">2.4.1.157</ecNumber>
    </submittedName>
</protein>
<dbReference type="EC" id="2.4.1.157" evidence="1"/>
<dbReference type="PANTHER" id="PTHR43025:SF3">
    <property type="entry name" value="MONOGALACTOSYLDIACYLGLYCEROL SYNTHASE 1, CHLOROPLASTIC"/>
    <property type="match status" value="1"/>
</dbReference>
<organism evidence="1 2">
    <name type="scientific">Parageobacillus toebii</name>
    <dbReference type="NCBI Taxonomy" id="153151"/>
    <lineage>
        <taxon>Bacteria</taxon>
        <taxon>Bacillati</taxon>
        <taxon>Bacillota</taxon>
        <taxon>Bacilli</taxon>
        <taxon>Bacillales</taxon>
        <taxon>Anoxybacillaceae</taxon>
        <taxon>Parageobacillus</taxon>
    </lineage>
</organism>
<keyword evidence="1" id="KW-0328">Glycosyltransferase</keyword>
<dbReference type="PATRIC" id="fig|153151.4.peg.3930"/>
<dbReference type="Proteomes" id="UP000075324">
    <property type="component" value="Unassembled WGS sequence"/>
</dbReference>
<dbReference type="Gene3D" id="3.40.50.2000">
    <property type="entry name" value="Glycogen Phosphorylase B"/>
    <property type="match status" value="1"/>
</dbReference>
<evidence type="ECO:0000313" key="2">
    <source>
        <dbReference type="Proteomes" id="UP000075324"/>
    </source>
</evidence>
<dbReference type="EMBL" id="LQYW01000075">
    <property type="protein sequence ID" value="KYD28881.1"/>
    <property type="molecule type" value="Genomic_DNA"/>
</dbReference>
<keyword evidence="1" id="KW-0808">Transferase</keyword>
<accession>A0A150MWN4</accession>